<proteinExistence type="predicted"/>
<comment type="caution">
    <text evidence="1">The sequence shown here is derived from an EMBL/GenBank/DDBJ whole genome shotgun (WGS) entry which is preliminary data.</text>
</comment>
<dbReference type="AlphaFoldDB" id="A0A5T9SMK6"/>
<sequence length="78" mass="8760">MSLTEIIRNSFIETDTRGKAFDFIQREAGVPRVVAKRLLFSFLWFPTEETLQKIKDSGGDDLPSDIKSNLESAVAAKL</sequence>
<protein>
    <submittedName>
        <fullName evidence="1">Uncharacterized protein</fullName>
    </submittedName>
</protein>
<reference evidence="1" key="1">
    <citation type="submission" date="2018-10" db="EMBL/GenBank/DDBJ databases">
        <authorList>
            <consortium name="Veterinary Laboratory Investigation and Response Network"/>
        </authorList>
    </citation>
    <scope>NUCLEOTIDE SEQUENCE</scope>
    <source>
        <strain evidence="1">SAL-18-VL-OH-GA-0003</strain>
    </source>
</reference>
<gene>
    <name evidence="1" type="ORF">D5Q97_24095</name>
</gene>
<evidence type="ECO:0000313" key="1">
    <source>
        <dbReference type="EMBL" id="EBO1428348.1"/>
    </source>
</evidence>
<dbReference type="EMBL" id="AAGHOJ010000086">
    <property type="protein sequence ID" value="EBO1428348.1"/>
    <property type="molecule type" value="Genomic_DNA"/>
</dbReference>
<accession>A0A5T9SMK6</accession>
<name>A0A5T9SMK6_SALER</name>
<organism evidence="1">
    <name type="scientific">Salmonella enterica</name>
    <name type="common">Salmonella choleraesuis</name>
    <dbReference type="NCBI Taxonomy" id="28901"/>
    <lineage>
        <taxon>Bacteria</taxon>
        <taxon>Pseudomonadati</taxon>
        <taxon>Pseudomonadota</taxon>
        <taxon>Gammaproteobacteria</taxon>
        <taxon>Enterobacterales</taxon>
        <taxon>Enterobacteriaceae</taxon>
        <taxon>Salmonella</taxon>
    </lineage>
</organism>